<evidence type="ECO:0000256" key="7">
    <source>
        <dbReference type="ARBA" id="ARBA00023002"/>
    </source>
</evidence>
<accession>A0A9R0EZ86</accession>
<evidence type="ECO:0000256" key="2">
    <source>
        <dbReference type="ARBA" id="ARBA00010457"/>
    </source>
</evidence>
<proteinExistence type="inferred from homology"/>
<dbReference type="GO" id="GO:0004784">
    <property type="term" value="F:superoxide dismutase activity"/>
    <property type="evidence" value="ECO:0007669"/>
    <property type="project" value="UniProtKB-EC"/>
</dbReference>
<dbReference type="AlphaFoldDB" id="A0A9R0EZ86"/>
<dbReference type="OrthoDB" id="666972at2759"/>
<comment type="cofactor">
    <cofactor evidence="1">
        <name>Zn(2+)</name>
        <dbReference type="ChEBI" id="CHEBI:29105"/>
    </cofactor>
</comment>
<dbReference type="PRINTS" id="PR00068">
    <property type="entry name" value="CUZNDISMTASE"/>
</dbReference>
<gene>
    <name evidence="14" type="primary">LOC118280955</name>
    <name evidence="15" type="synonym">LOC126911825</name>
</gene>
<evidence type="ECO:0000313" key="14">
    <source>
        <dbReference type="RefSeq" id="XP_050556729.1"/>
    </source>
</evidence>
<dbReference type="GO" id="GO:0005507">
    <property type="term" value="F:copper ion binding"/>
    <property type="evidence" value="ECO:0007669"/>
    <property type="project" value="InterPro"/>
</dbReference>
<dbReference type="InterPro" id="IPR036423">
    <property type="entry name" value="SOD-like_Cu/Zn_dom_sf"/>
</dbReference>
<evidence type="ECO:0000313" key="13">
    <source>
        <dbReference type="Proteomes" id="UP000829999"/>
    </source>
</evidence>
<dbReference type="FunFam" id="2.60.40.200:FF:000004">
    <property type="entry name" value="Copper chaperone for superoxide dismutase"/>
    <property type="match status" value="1"/>
</dbReference>
<evidence type="ECO:0000256" key="1">
    <source>
        <dbReference type="ARBA" id="ARBA00001947"/>
    </source>
</evidence>
<evidence type="ECO:0000313" key="15">
    <source>
        <dbReference type="RefSeq" id="XP_050556731.1"/>
    </source>
</evidence>
<dbReference type="Proteomes" id="UP000829999">
    <property type="component" value="Chromosome 19"/>
</dbReference>
<dbReference type="Gene3D" id="2.60.40.200">
    <property type="entry name" value="Superoxide dismutase, copper/zinc binding domain"/>
    <property type="match status" value="1"/>
</dbReference>
<organism evidence="13 14">
    <name type="scientific">Spodoptera frugiperda</name>
    <name type="common">Fall armyworm</name>
    <dbReference type="NCBI Taxonomy" id="7108"/>
    <lineage>
        <taxon>Eukaryota</taxon>
        <taxon>Metazoa</taxon>
        <taxon>Ecdysozoa</taxon>
        <taxon>Arthropoda</taxon>
        <taxon>Hexapoda</taxon>
        <taxon>Insecta</taxon>
        <taxon>Pterygota</taxon>
        <taxon>Neoptera</taxon>
        <taxon>Endopterygota</taxon>
        <taxon>Lepidoptera</taxon>
        <taxon>Glossata</taxon>
        <taxon>Ditrysia</taxon>
        <taxon>Noctuoidea</taxon>
        <taxon>Noctuidae</taxon>
        <taxon>Amphipyrinae</taxon>
        <taxon>Spodoptera</taxon>
    </lineage>
</organism>
<dbReference type="CDD" id="cd00305">
    <property type="entry name" value="Cu-Zn_Superoxide_Dismutase"/>
    <property type="match status" value="1"/>
</dbReference>
<protein>
    <recommendedName>
        <fullName evidence="11">Extracellular superoxide dismutase [Cu-Zn]</fullName>
        <ecNumber evidence="3">1.15.1.1</ecNumber>
    </recommendedName>
</protein>
<keyword evidence="6" id="KW-0049">Antioxidant</keyword>
<evidence type="ECO:0000256" key="10">
    <source>
        <dbReference type="ARBA" id="ARBA00049204"/>
    </source>
</evidence>
<evidence type="ECO:0000256" key="4">
    <source>
        <dbReference type="ARBA" id="ARBA00022723"/>
    </source>
</evidence>
<keyword evidence="4" id="KW-0479">Metal-binding</keyword>
<dbReference type="InterPro" id="IPR001424">
    <property type="entry name" value="SOD_Cu_Zn_dom"/>
</dbReference>
<dbReference type="Pfam" id="PF00080">
    <property type="entry name" value="Sod_Cu"/>
    <property type="match status" value="1"/>
</dbReference>
<reference evidence="14 15" key="1">
    <citation type="submission" date="2025-04" db="UniProtKB">
        <authorList>
            <consortium name="RefSeq"/>
        </authorList>
    </citation>
    <scope>IDENTIFICATION</scope>
    <source>
        <tissue evidence="14 15">Whole larval tissue</tissue>
    </source>
</reference>
<comment type="similarity">
    <text evidence="2">Belongs to the Cu-Zn superoxide dismutase family.</text>
</comment>
<dbReference type="RefSeq" id="XP_050556731.1">
    <property type="nucleotide sequence ID" value="XM_050700774.1"/>
</dbReference>
<evidence type="ECO:0000256" key="3">
    <source>
        <dbReference type="ARBA" id="ARBA00012682"/>
    </source>
</evidence>
<keyword evidence="7" id="KW-0560">Oxidoreductase</keyword>
<evidence type="ECO:0000256" key="8">
    <source>
        <dbReference type="ARBA" id="ARBA00023008"/>
    </source>
</evidence>
<evidence type="ECO:0000256" key="5">
    <source>
        <dbReference type="ARBA" id="ARBA00022833"/>
    </source>
</evidence>
<dbReference type="GeneID" id="118280955"/>
<evidence type="ECO:0000256" key="9">
    <source>
        <dbReference type="ARBA" id="ARBA00023157"/>
    </source>
</evidence>
<keyword evidence="13" id="KW-1185">Reference proteome</keyword>
<feature type="domain" description="Superoxide dismutase copper/zinc binding" evidence="12">
    <location>
        <begin position="95"/>
        <end position="227"/>
    </location>
</feature>
<evidence type="ECO:0000256" key="6">
    <source>
        <dbReference type="ARBA" id="ARBA00022862"/>
    </source>
</evidence>
<evidence type="ECO:0000256" key="11">
    <source>
        <dbReference type="ARBA" id="ARBA00072705"/>
    </source>
</evidence>
<dbReference type="RefSeq" id="XP_050556729.1">
    <property type="nucleotide sequence ID" value="XM_050700772.1"/>
</dbReference>
<dbReference type="InterPro" id="IPR024134">
    <property type="entry name" value="SOD_Cu/Zn_/chaperone"/>
</dbReference>
<comment type="catalytic activity">
    <reaction evidence="10">
        <text>2 superoxide + 2 H(+) = H2O2 + O2</text>
        <dbReference type="Rhea" id="RHEA:20696"/>
        <dbReference type="ChEBI" id="CHEBI:15378"/>
        <dbReference type="ChEBI" id="CHEBI:15379"/>
        <dbReference type="ChEBI" id="CHEBI:16240"/>
        <dbReference type="ChEBI" id="CHEBI:18421"/>
        <dbReference type="EC" id="1.15.1.1"/>
    </reaction>
</comment>
<evidence type="ECO:0000259" key="12">
    <source>
        <dbReference type="Pfam" id="PF00080"/>
    </source>
</evidence>
<sequence>MLMSKLEVLVDFGPKPDEVVLNKTLAELKSQEGVKDAVYKEGAILVETALPSTQVLEMVSKTSGKRAVLQGFGETQSAVAMISSQSCCKIKRQVLGVIRFQQTEEGALVADGSIDGLPAGMHGVHVHTAGDLSQGCKSIGEHFNPCGAPHGGPEDPKDRRHAGDLGNIIADENGRATFRIVDNVLKVWDIIGRSVAVTERKDDLGRGCSPSSKIDGDSGTPIACGIIARSAGVFQNPKRICACDGVVVWDERDRPLAGKGRREEKQEKQERRCCQNHSNNANVNPCCKV</sequence>
<keyword evidence="8" id="KW-0186">Copper</keyword>
<dbReference type="PANTHER" id="PTHR10003">
    <property type="entry name" value="SUPEROXIDE DISMUTASE CU-ZN -RELATED"/>
    <property type="match status" value="1"/>
</dbReference>
<dbReference type="SUPFAM" id="SSF49329">
    <property type="entry name" value="Cu,Zn superoxide dismutase-like"/>
    <property type="match status" value="1"/>
</dbReference>
<keyword evidence="5" id="KW-0862">Zinc</keyword>
<name>A0A9R0EZ86_SPOFR</name>
<dbReference type="EC" id="1.15.1.1" evidence="3"/>
<keyword evidence="9" id="KW-1015">Disulfide bond</keyword>